<proteinExistence type="predicted"/>
<feature type="transmembrane region" description="Helical" evidence="4">
    <location>
        <begin position="39"/>
        <end position="58"/>
    </location>
</feature>
<dbReference type="Gene3D" id="1.10.10.10">
    <property type="entry name" value="Winged helix-like DNA-binding domain superfamily/Winged helix DNA-binding domain"/>
    <property type="match status" value="1"/>
</dbReference>
<feature type="transmembrane region" description="Helical" evidence="4">
    <location>
        <begin position="348"/>
        <end position="367"/>
    </location>
</feature>
<dbReference type="CDD" id="cd06170">
    <property type="entry name" value="LuxR_C_like"/>
    <property type="match status" value="1"/>
</dbReference>
<keyword evidence="4" id="KW-0812">Transmembrane</keyword>
<dbReference type="GO" id="GO:0003677">
    <property type="term" value="F:DNA binding"/>
    <property type="evidence" value="ECO:0007669"/>
    <property type="project" value="UniProtKB-KW"/>
</dbReference>
<feature type="transmembrane region" description="Helical" evidence="4">
    <location>
        <begin position="128"/>
        <end position="147"/>
    </location>
</feature>
<dbReference type="InterPro" id="IPR036388">
    <property type="entry name" value="WH-like_DNA-bd_sf"/>
</dbReference>
<protein>
    <submittedName>
        <fullName evidence="6">Helix-turn-helix transcriptional regulator</fullName>
    </submittedName>
</protein>
<dbReference type="RefSeq" id="WP_274374404.1">
    <property type="nucleotide sequence ID" value="NZ_CP072943.1"/>
</dbReference>
<feature type="transmembrane region" description="Helical" evidence="4">
    <location>
        <begin position="196"/>
        <end position="219"/>
    </location>
</feature>
<evidence type="ECO:0000256" key="4">
    <source>
        <dbReference type="SAM" id="Phobius"/>
    </source>
</evidence>
<dbReference type="PRINTS" id="PR00038">
    <property type="entry name" value="HTHLUXR"/>
</dbReference>
<evidence type="ECO:0000256" key="3">
    <source>
        <dbReference type="ARBA" id="ARBA00023163"/>
    </source>
</evidence>
<dbReference type="AlphaFoldDB" id="A0A9Q7EWW5"/>
<reference evidence="7" key="1">
    <citation type="submission" date="2021-04" db="EMBL/GenBank/DDBJ databases">
        <title>A novel Synergistetes isolate from a pyrite-forming mixed culture.</title>
        <authorList>
            <person name="Bunk B."/>
            <person name="Sproer C."/>
            <person name="Spring S."/>
            <person name="Pester M."/>
        </authorList>
    </citation>
    <scope>NUCLEOTIDE SEQUENCE [LARGE SCALE GENOMIC DNA]</scope>
    <source>
        <strain evidence="7">J.5.4.2-T.3.5.2</strain>
    </source>
</reference>
<keyword evidence="7" id="KW-1185">Reference proteome</keyword>
<dbReference type="EMBL" id="CP072943">
    <property type="protein sequence ID" value="QTX33129.1"/>
    <property type="molecule type" value="Genomic_DNA"/>
</dbReference>
<organism evidence="6 7">
    <name type="scientific">Aminithiophilus ramosus</name>
    <dbReference type="NCBI Taxonomy" id="3029084"/>
    <lineage>
        <taxon>Bacteria</taxon>
        <taxon>Thermotogati</taxon>
        <taxon>Synergistota</taxon>
        <taxon>Synergistia</taxon>
        <taxon>Synergistales</taxon>
        <taxon>Aminithiophilaceae</taxon>
        <taxon>Aminithiophilus</taxon>
    </lineage>
</organism>
<keyword evidence="4" id="KW-0472">Membrane</keyword>
<dbReference type="Proteomes" id="UP000671879">
    <property type="component" value="Chromosome"/>
</dbReference>
<keyword evidence="2" id="KW-0238">DNA-binding</keyword>
<dbReference type="Pfam" id="PF00196">
    <property type="entry name" value="GerE"/>
    <property type="match status" value="1"/>
</dbReference>
<feature type="transmembrane region" description="Helical" evidence="4">
    <location>
        <begin position="279"/>
        <end position="303"/>
    </location>
</feature>
<dbReference type="PANTHER" id="PTHR44688:SF16">
    <property type="entry name" value="DNA-BINDING TRANSCRIPTIONAL ACTIVATOR DEVR_DOSR"/>
    <property type="match status" value="1"/>
</dbReference>
<dbReference type="SUPFAM" id="SSF46894">
    <property type="entry name" value="C-terminal effector domain of the bipartite response regulators"/>
    <property type="match status" value="1"/>
</dbReference>
<feature type="transmembrane region" description="Helical" evidence="4">
    <location>
        <begin position="70"/>
        <end position="89"/>
    </location>
</feature>
<feature type="domain" description="HTH luxR-type" evidence="5">
    <location>
        <begin position="395"/>
        <end position="460"/>
    </location>
</feature>
<evidence type="ECO:0000259" key="5">
    <source>
        <dbReference type="PROSITE" id="PS50043"/>
    </source>
</evidence>
<evidence type="ECO:0000256" key="2">
    <source>
        <dbReference type="ARBA" id="ARBA00023125"/>
    </source>
</evidence>
<gene>
    <name evidence="6" type="ORF">KAR29_04310</name>
</gene>
<evidence type="ECO:0000313" key="7">
    <source>
        <dbReference type="Proteomes" id="UP000671879"/>
    </source>
</evidence>
<keyword evidence="3" id="KW-0804">Transcription</keyword>
<keyword evidence="4" id="KW-1133">Transmembrane helix</keyword>
<dbReference type="PROSITE" id="PS50043">
    <property type="entry name" value="HTH_LUXR_2"/>
    <property type="match status" value="1"/>
</dbReference>
<evidence type="ECO:0000256" key="1">
    <source>
        <dbReference type="ARBA" id="ARBA00023015"/>
    </source>
</evidence>
<dbReference type="GO" id="GO:0006355">
    <property type="term" value="P:regulation of DNA-templated transcription"/>
    <property type="evidence" value="ECO:0007669"/>
    <property type="project" value="InterPro"/>
</dbReference>
<dbReference type="KEGG" id="aram:KAR29_04310"/>
<dbReference type="InterPro" id="IPR000792">
    <property type="entry name" value="Tscrpt_reg_LuxR_C"/>
</dbReference>
<feature type="transmembrane region" description="Helical" evidence="4">
    <location>
        <begin position="95"/>
        <end position="116"/>
    </location>
</feature>
<dbReference type="PANTHER" id="PTHR44688">
    <property type="entry name" value="DNA-BINDING TRANSCRIPTIONAL ACTIVATOR DEVR_DOSR"/>
    <property type="match status" value="1"/>
</dbReference>
<evidence type="ECO:0000313" key="6">
    <source>
        <dbReference type="EMBL" id="QTX33129.1"/>
    </source>
</evidence>
<dbReference type="InterPro" id="IPR016032">
    <property type="entry name" value="Sig_transdc_resp-reg_C-effctor"/>
</dbReference>
<sequence>MFSSAFGLGAVTAWRWLTFLEGHLLSVFPERTLLAPQQAFLLFTLLHGLGLFAAARRLLPFDEGRAKTTLVLGALLSSASQVPFLLPGYVTSWGWGLLFTFVGALGATILFVLWCWHLTQFSPAASAFLFGCANVLSALVITFSPWIPREILLALTLLLPFVAAWCWRAPSEGLYGARIPSPLSPSWGLSPYSPKLMLRIGSFFFTCSLFHALLLTSSSPELYRIWKVTEPLYSMGALTTGLLIWRFAEIDLRNLYRMAQTLLGLGFATFLFLGGHHPLIAVALLQTGYGVFGTYAWVLLLYLASRAGRKEALAVASRGHFGVVLSVLVGIALTQGAQKAAMKLGLPLSPFLSLLAIATLFLAGLAFDDDRETFAGYDLPLADGDEEGGEGLSLAGLLEEDLTRQERRVALLVAERCSNADICGRLNITTNTVRTHLKNIYRKLDVSGREELQDHLASLGKRGGL</sequence>
<keyword evidence="1" id="KW-0805">Transcription regulation</keyword>
<accession>A0A9Q7EWW5</accession>
<dbReference type="SMART" id="SM00421">
    <property type="entry name" value="HTH_LUXR"/>
    <property type="match status" value="1"/>
</dbReference>
<feature type="transmembrane region" description="Helical" evidence="4">
    <location>
        <begin position="315"/>
        <end position="336"/>
    </location>
</feature>
<name>A0A9Q7EWW5_9BACT</name>
<feature type="transmembrane region" description="Helical" evidence="4">
    <location>
        <begin position="255"/>
        <end position="273"/>
    </location>
</feature>